<sequence>MNNSSIELLEPESVRSLRGRTPDGRMAETYACDISWENGVQGRGFLKCFPASRSLGVVNELTGYLIAKACDLPVPQRAGIVQLNQALVDSMEIKNCPEGVYRYAFAVSESPGRSPNSIYAGLPEALAATATREILQGWRGLSPLMAFDDWAANQDRNLGNFLIDEKGEIFVIDHSNMPVDICWTADALAPEGRFRNILIEIMTLGGNVPIEEGFVVRAAERHPDVYNSIKDELRDWWQAFLGNDPSRRAAIESFFHNRAENGSDRLSQKLSTMPV</sequence>
<dbReference type="EMBL" id="FPAQ01000007">
    <property type="protein sequence ID" value="SFT54874.1"/>
    <property type="molecule type" value="Genomic_DNA"/>
</dbReference>
<protein>
    <recommendedName>
        <fullName evidence="3">Phosphotransferase enzyme family protein</fullName>
    </recommendedName>
</protein>
<reference evidence="1 2" key="1">
    <citation type="submission" date="2016-10" db="EMBL/GenBank/DDBJ databases">
        <authorList>
            <person name="de Groot N.N."/>
        </authorList>
    </citation>
    <scope>NUCLEOTIDE SEQUENCE [LARGE SCALE GENOMIC DNA]</scope>
    <source>
        <strain evidence="1 2">CGMCC 1.6493</strain>
    </source>
</reference>
<evidence type="ECO:0000313" key="1">
    <source>
        <dbReference type="EMBL" id="SFT54874.1"/>
    </source>
</evidence>
<organism evidence="1 2">
    <name type="scientific">Halomonas saccharevitans</name>
    <dbReference type="NCBI Taxonomy" id="416872"/>
    <lineage>
        <taxon>Bacteria</taxon>
        <taxon>Pseudomonadati</taxon>
        <taxon>Pseudomonadota</taxon>
        <taxon>Gammaproteobacteria</taxon>
        <taxon>Oceanospirillales</taxon>
        <taxon>Halomonadaceae</taxon>
        <taxon>Halomonas</taxon>
    </lineage>
</organism>
<evidence type="ECO:0008006" key="3">
    <source>
        <dbReference type="Google" id="ProtNLM"/>
    </source>
</evidence>
<gene>
    <name evidence="1" type="ORF">SAMN04487956_107104</name>
</gene>
<evidence type="ECO:0000313" key="2">
    <source>
        <dbReference type="Proteomes" id="UP000199594"/>
    </source>
</evidence>
<name>A0A1I6YWZ1_9GAMM</name>
<dbReference type="Proteomes" id="UP000199594">
    <property type="component" value="Unassembled WGS sequence"/>
</dbReference>
<dbReference type="AlphaFoldDB" id="A0A1I6YWZ1"/>
<accession>A0A1I6YWZ1</accession>
<proteinExistence type="predicted"/>